<evidence type="ECO:0000259" key="1">
    <source>
        <dbReference type="SMART" id="SM00256"/>
    </source>
</evidence>
<organism evidence="2 3">
    <name type="scientific">Arabidopsis thaliana x Arabidopsis arenosa</name>
    <dbReference type="NCBI Taxonomy" id="1240361"/>
    <lineage>
        <taxon>Eukaryota</taxon>
        <taxon>Viridiplantae</taxon>
        <taxon>Streptophyta</taxon>
        <taxon>Embryophyta</taxon>
        <taxon>Tracheophyta</taxon>
        <taxon>Spermatophyta</taxon>
        <taxon>Magnoliopsida</taxon>
        <taxon>eudicotyledons</taxon>
        <taxon>Gunneridae</taxon>
        <taxon>Pentapetalae</taxon>
        <taxon>rosids</taxon>
        <taxon>malvids</taxon>
        <taxon>Brassicales</taxon>
        <taxon>Brassicaceae</taxon>
        <taxon>Camelineae</taxon>
        <taxon>Arabidopsis</taxon>
    </lineage>
</organism>
<sequence length="394" mass="45472">MNRGRVGKGTKRRAMETQKEDGTKLSSWIPLDVTIEILLRLPAKSVVRFRCVSKLWSSMTSTPNFIKSFAIHSSARPSILSCSVKKEEGKRVFFSFPHQQDPKNPYTSILDKFDMMLPKKDACPIFSDLGYVFDVHDSIRGLISFENSKSIIIWNPTLRHVTLPKPRVSKPWTSLLGYDPIADEHKVLCISLCEDARKHGEDPMIFTLGAKEKWRIAKTSPIHPSMKTWRCINGVLYYYGVDCSVVSFDVKSEKFLTIKKPEGCECDMIDDLPNPKHSLISYKGRLAWIYDGFSRFSRLWILEDAEKQEWSTSEFEVPLGRSPKNVNYGYLLLCGDTGDDELIYAPTSTEGEFCAFFYDLKRNITRKVTYEGIKDRWYKYVWFPNHIESLKSLY</sequence>
<dbReference type="NCBIfam" id="TIGR01640">
    <property type="entry name" value="F_box_assoc_1"/>
    <property type="match status" value="1"/>
</dbReference>
<dbReference type="InterPro" id="IPR013187">
    <property type="entry name" value="F-box-assoc_dom_typ3"/>
</dbReference>
<dbReference type="SMART" id="SM00256">
    <property type="entry name" value="FBOX"/>
    <property type="match status" value="1"/>
</dbReference>
<dbReference type="PANTHER" id="PTHR31111">
    <property type="entry name" value="BNAA05G37150D PROTEIN-RELATED"/>
    <property type="match status" value="1"/>
</dbReference>
<dbReference type="Pfam" id="PF08268">
    <property type="entry name" value="FBA_3"/>
    <property type="match status" value="1"/>
</dbReference>
<reference evidence="2 3" key="1">
    <citation type="submission" date="2020-12" db="EMBL/GenBank/DDBJ databases">
        <title>Concerted genomic and epigenomic changes stabilize Arabidopsis allopolyploids.</title>
        <authorList>
            <person name="Chen Z."/>
        </authorList>
    </citation>
    <scope>NUCLEOTIDE SEQUENCE [LARGE SCALE GENOMIC DNA]</scope>
    <source>
        <strain evidence="2">Allo738</strain>
        <tissue evidence="2">Leaf</tissue>
    </source>
</reference>
<name>A0A8T2ASI8_9BRAS</name>
<keyword evidence="3" id="KW-1185">Reference proteome</keyword>
<comment type="caution">
    <text evidence="2">The sequence shown here is derived from an EMBL/GenBank/DDBJ whole genome shotgun (WGS) entry which is preliminary data.</text>
</comment>
<dbReference type="InterPro" id="IPR001810">
    <property type="entry name" value="F-box_dom"/>
</dbReference>
<gene>
    <name evidence="2" type="ORF">ISN45_Aa03g013700</name>
</gene>
<proteinExistence type="predicted"/>
<dbReference type="EMBL" id="JAEFBK010000008">
    <property type="protein sequence ID" value="KAG7577058.1"/>
    <property type="molecule type" value="Genomic_DNA"/>
</dbReference>
<evidence type="ECO:0000313" key="2">
    <source>
        <dbReference type="EMBL" id="KAG7577058.1"/>
    </source>
</evidence>
<dbReference type="Proteomes" id="UP000694240">
    <property type="component" value="Chromosome 8"/>
</dbReference>
<evidence type="ECO:0000313" key="3">
    <source>
        <dbReference type="Proteomes" id="UP000694240"/>
    </source>
</evidence>
<dbReference type="CDD" id="cd22157">
    <property type="entry name" value="F-box_AtFBW1-like"/>
    <property type="match status" value="1"/>
</dbReference>
<accession>A0A8T2ASI8</accession>
<dbReference type="AlphaFoldDB" id="A0A8T2ASI8"/>
<feature type="domain" description="F-box" evidence="1">
    <location>
        <begin position="29"/>
        <end position="68"/>
    </location>
</feature>
<dbReference type="InterPro" id="IPR017451">
    <property type="entry name" value="F-box-assoc_interact_dom"/>
</dbReference>
<protein>
    <submittedName>
        <fullName evidence="2">F-box domain</fullName>
    </submittedName>
</protein>
<dbReference type="Pfam" id="PF00646">
    <property type="entry name" value="F-box"/>
    <property type="match status" value="1"/>
</dbReference>
<dbReference type="PANTHER" id="PTHR31111:SF48">
    <property type="entry name" value="F-BOX DOMAIN-CONTAINING PROTEIN"/>
    <property type="match status" value="1"/>
</dbReference>